<dbReference type="GO" id="GO:0005634">
    <property type="term" value="C:nucleus"/>
    <property type="evidence" value="ECO:0007669"/>
    <property type="project" value="UniProtKB-SubCell"/>
</dbReference>
<evidence type="ECO:0000259" key="8">
    <source>
        <dbReference type="Pfam" id="PF12231"/>
    </source>
</evidence>
<comment type="subcellular location">
    <subcellularLocation>
        <location evidence="2">Chromosome</location>
        <location evidence="2">Telomere</location>
    </subcellularLocation>
    <subcellularLocation>
        <location evidence="1">Nucleus</location>
    </subcellularLocation>
</comment>
<reference evidence="9" key="1">
    <citation type="journal article" date="2021" name="bioRxiv">
        <title>Whole Genome Assembly and Annotation of Northern Wild Rice, Zizania palustris L., Supports a Whole Genome Duplication in the Zizania Genus.</title>
        <authorList>
            <person name="Haas M."/>
            <person name="Kono T."/>
            <person name="Macchietto M."/>
            <person name="Millas R."/>
            <person name="McGilp L."/>
            <person name="Shao M."/>
            <person name="Duquette J."/>
            <person name="Hirsch C.N."/>
            <person name="Kimball J."/>
        </authorList>
    </citation>
    <scope>NUCLEOTIDE SEQUENCE</scope>
    <source>
        <tissue evidence="9">Fresh leaf tissue</tissue>
    </source>
</reference>
<keyword evidence="4" id="KW-0779">Telomere</keyword>
<dbReference type="PANTHER" id="PTHR22928:SF3">
    <property type="entry name" value="TELOMERE-ASSOCIATED PROTEIN RIF1"/>
    <property type="match status" value="1"/>
</dbReference>
<evidence type="ECO:0000256" key="2">
    <source>
        <dbReference type="ARBA" id="ARBA00004574"/>
    </source>
</evidence>
<organism evidence="9 10">
    <name type="scientific">Zizania palustris</name>
    <name type="common">Northern wild rice</name>
    <dbReference type="NCBI Taxonomy" id="103762"/>
    <lineage>
        <taxon>Eukaryota</taxon>
        <taxon>Viridiplantae</taxon>
        <taxon>Streptophyta</taxon>
        <taxon>Embryophyta</taxon>
        <taxon>Tracheophyta</taxon>
        <taxon>Spermatophyta</taxon>
        <taxon>Magnoliopsida</taxon>
        <taxon>Liliopsida</taxon>
        <taxon>Poales</taxon>
        <taxon>Poaceae</taxon>
        <taxon>BOP clade</taxon>
        <taxon>Oryzoideae</taxon>
        <taxon>Oryzeae</taxon>
        <taxon>Zizaniinae</taxon>
        <taxon>Zizania</taxon>
    </lineage>
</organism>
<feature type="domain" description="Telomere-associated protein Rif1 N-terminal" evidence="8">
    <location>
        <begin position="257"/>
        <end position="546"/>
    </location>
</feature>
<keyword evidence="5" id="KW-0539">Nucleus</keyword>
<evidence type="ECO:0000313" key="9">
    <source>
        <dbReference type="EMBL" id="KAG8077183.1"/>
    </source>
</evidence>
<proteinExistence type="predicted"/>
<dbReference type="InterPro" id="IPR022031">
    <property type="entry name" value="Rif1_N"/>
</dbReference>
<gene>
    <name evidence="9" type="ORF">GUJ93_ZPchr0006g44819</name>
</gene>
<accession>A0A8J5TBB1</accession>
<feature type="compositionally biased region" description="Polar residues" evidence="7">
    <location>
        <begin position="112"/>
        <end position="129"/>
    </location>
</feature>
<evidence type="ECO:0000256" key="3">
    <source>
        <dbReference type="ARBA" id="ARBA00022454"/>
    </source>
</evidence>
<comment type="caution">
    <text evidence="9">The sequence shown here is derived from an EMBL/GenBank/DDBJ whole genome shotgun (WGS) entry which is preliminary data.</text>
</comment>
<evidence type="ECO:0000256" key="1">
    <source>
        <dbReference type="ARBA" id="ARBA00004123"/>
    </source>
</evidence>
<sequence>MAMESKATMQRQVSTTCPLLYTGRPRHSDVSFCGATKGPRTSRHEAGRAAAKTATSMKSPLYRTRRRFPPLEQVTTTVTATTVGAERGAGAAQSHAASCDWNWSPAGMLSKAGSTFDQMSKNTSRIGRNNETEETEKDPQKEVGGLRSGTGDTDDDPWRRGRRGRSEDTGAHDGDGDVLVVLVVAYAHLHEQKLHDLLLPLLAALHLGLYGIHGRRCERSRSCDHKNSGNLSVRPFAGMPPPSVERQLAEIAAEPDRVAAYACLLHLQRACADNPSAAAELVAAFPSTLVPLLLRDAADHDEAAAASALKCLGFVLYHPVLVSTISEQMTRLVLDTLIKLIMTTQMKAICNLGVWCISVQQLEAVIVDDRATPLLAAIVHAIDNPFGSLSTTFEAVQAIRKLTSQNPERMRDLSSIWVPPIYQRLLSADKTERDLAERCLIKVSSVVLPPQSVLSKVVAADLEHTLLSHMVNMFDDPLKKVQAVNSWGWYISLLGLNAVDNKPLLNKILKVPEQMFIDPDTQVQTSMMVAWRNLVNAFFPPQASETSVQDTKICPVESIADTKLEILGSIVSPELLLNMTREMAVTVMDSATQIFRLLVQGVQIALLVENRLKMRWLIVWNKIAKHLNEQSSIGCPEAAHMVFLERFCGYVVSIIDKNMSLFQANLEYCSEKKFKNIAILSALGELVNGLLKNGDILNAAIKNLTETSGDSVQCSQSSLLLSCMNLINRFMELSVVVFKANPTSQHQVTRRVFSSLSTFVGHLLLRKDVLLFFEIIGDQLTECLSLSATLYWEMQKGDTIDQLEKLWLKIVSCNCINL</sequence>
<feature type="compositionally biased region" description="Basic and acidic residues" evidence="7">
    <location>
        <begin position="156"/>
        <end position="172"/>
    </location>
</feature>
<dbReference type="GO" id="GO:0000781">
    <property type="term" value="C:chromosome, telomeric region"/>
    <property type="evidence" value="ECO:0007669"/>
    <property type="project" value="UniProtKB-SubCell"/>
</dbReference>
<dbReference type="PANTHER" id="PTHR22928">
    <property type="entry name" value="TELOMERE-ASSOCIATED PROTEIN RIF1"/>
    <property type="match status" value="1"/>
</dbReference>
<dbReference type="OrthoDB" id="5399929at2759"/>
<evidence type="ECO:0000313" key="10">
    <source>
        <dbReference type="Proteomes" id="UP000729402"/>
    </source>
</evidence>
<keyword evidence="3" id="KW-0158">Chromosome</keyword>
<dbReference type="GO" id="GO:0000723">
    <property type="term" value="P:telomere maintenance"/>
    <property type="evidence" value="ECO:0007669"/>
    <property type="project" value="TreeGrafter"/>
</dbReference>
<keyword evidence="6" id="KW-0131">Cell cycle</keyword>
<dbReference type="Pfam" id="PF12231">
    <property type="entry name" value="Rif1_N"/>
    <property type="match status" value="1"/>
</dbReference>
<dbReference type="EMBL" id="JAAALK010000283">
    <property type="protein sequence ID" value="KAG8077183.1"/>
    <property type="molecule type" value="Genomic_DNA"/>
</dbReference>
<keyword evidence="10" id="KW-1185">Reference proteome</keyword>
<evidence type="ECO:0000256" key="6">
    <source>
        <dbReference type="ARBA" id="ARBA00023306"/>
    </source>
</evidence>
<dbReference type="AlphaFoldDB" id="A0A8J5TBB1"/>
<reference evidence="9" key="2">
    <citation type="submission" date="2021-02" db="EMBL/GenBank/DDBJ databases">
        <authorList>
            <person name="Kimball J.A."/>
            <person name="Haas M.W."/>
            <person name="Macchietto M."/>
            <person name="Kono T."/>
            <person name="Duquette J."/>
            <person name="Shao M."/>
        </authorList>
    </citation>
    <scope>NUCLEOTIDE SEQUENCE</scope>
    <source>
        <tissue evidence="9">Fresh leaf tissue</tissue>
    </source>
</reference>
<feature type="region of interest" description="Disordered" evidence="7">
    <location>
        <begin position="112"/>
        <end position="172"/>
    </location>
</feature>
<protein>
    <recommendedName>
        <fullName evidence="8">Telomere-associated protein Rif1 N-terminal domain-containing protein</fullName>
    </recommendedName>
</protein>
<evidence type="ECO:0000256" key="7">
    <source>
        <dbReference type="SAM" id="MobiDB-lite"/>
    </source>
</evidence>
<evidence type="ECO:0000256" key="5">
    <source>
        <dbReference type="ARBA" id="ARBA00023242"/>
    </source>
</evidence>
<evidence type="ECO:0000256" key="4">
    <source>
        <dbReference type="ARBA" id="ARBA00022895"/>
    </source>
</evidence>
<name>A0A8J5TBB1_ZIZPA</name>
<dbReference type="Proteomes" id="UP000729402">
    <property type="component" value="Unassembled WGS sequence"/>
</dbReference>